<name>D2VTF0_NAEGR</name>
<dbReference type="InParanoid" id="D2VTF0"/>
<gene>
    <name evidence="12" type="ORF">NAEGRDRAFT_72276</name>
</gene>
<dbReference type="GO" id="GO:0003972">
    <property type="term" value="F:RNA ligase (ATP) activity"/>
    <property type="evidence" value="ECO:0007669"/>
    <property type="project" value="UniProtKB-EC"/>
</dbReference>
<comment type="cofactor">
    <cofactor evidence="2">
        <name>Mg(2+)</name>
        <dbReference type="ChEBI" id="CHEBI:18420"/>
    </cofactor>
</comment>
<proteinExistence type="predicted"/>
<evidence type="ECO:0000256" key="6">
    <source>
        <dbReference type="ARBA" id="ARBA00022800"/>
    </source>
</evidence>
<dbReference type="GeneID" id="8854334"/>
<evidence type="ECO:0000313" key="13">
    <source>
        <dbReference type="Proteomes" id="UP000006671"/>
    </source>
</evidence>
<keyword evidence="4" id="KW-0436">Ligase</keyword>
<dbReference type="GO" id="GO:0042245">
    <property type="term" value="P:RNA repair"/>
    <property type="evidence" value="ECO:0007669"/>
    <property type="project" value="UniProtKB-KW"/>
</dbReference>
<dbReference type="eggNOG" id="ENOG502QWBV">
    <property type="taxonomic scope" value="Eukaryota"/>
</dbReference>
<keyword evidence="6" id="KW-0692">RNA repair</keyword>
<comment type="cofactor">
    <cofactor evidence="1">
        <name>Mn(2+)</name>
        <dbReference type="ChEBI" id="CHEBI:29035"/>
    </cofactor>
</comment>
<dbReference type="EC" id="6.5.1.3" evidence="3"/>
<keyword evidence="13" id="KW-1185">Reference proteome</keyword>
<keyword evidence="5" id="KW-0547">Nucleotide-binding</keyword>
<dbReference type="AlphaFoldDB" id="D2VTF0"/>
<evidence type="ECO:0000313" key="12">
    <source>
        <dbReference type="EMBL" id="EFC39851.1"/>
    </source>
</evidence>
<evidence type="ECO:0000256" key="7">
    <source>
        <dbReference type="ARBA" id="ARBA00022840"/>
    </source>
</evidence>
<evidence type="ECO:0000256" key="1">
    <source>
        <dbReference type="ARBA" id="ARBA00001936"/>
    </source>
</evidence>
<comment type="catalytic activity">
    <reaction evidence="8">
        <text>ATP + (ribonucleotide)n-3'-hydroxyl + 5'-phospho-(ribonucleotide)m = (ribonucleotide)n+m + AMP + diphosphate.</text>
        <dbReference type="EC" id="6.5.1.3"/>
    </reaction>
</comment>
<evidence type="ECO:0000256" key="8">
    <source>
        <dbReference type="ARBA" id="ARBA00034038"/>
    </source>
</evidence>
<evidence type="ECO:0000256" key="10">
    <source>
        <dbReference type="ARBA" id="ARBA00035432"/>
    </source>
</evidence>
<comment type="function">
    <text evidence="11">Functions as an RNA ligase, in vitro. The ligation reaction entails three nucleotidyl transfer steps. In the first step, the RNA ligase reacts with ATP in the absence of nucleic acid to form a covalent ligase-AMP intermediate and release pyrophosphate. In step 2, the ligase-AMP binds to the nucleic acid and transfers the adenylate to the 5'-PO4 terminus to form an adenylylated intermediate. In step 3, the RNA ligase directs the attack of the 3'-OH on the 5'-phosphoanhydride linkage, resulting in a repaired 3'-5' phosphodiester and release of AMP. Exhibits selectivity for single-stranded RNA substrates and may not have nick-sealing activity on double-stranded DNA-RNA hybrids. May play a role in maintaining RNA integrity under stress conditions, for example in response to reactive oxygen species (ROS).</text>
</comment>
<protein>
    <recommendedName>
        <fullName evidence="9">RNA ligase 1</fullName>
        <ecNumber evidence="3">6.5.1.3</ecNumber>
    </recommendedName>
    <alternativeName>
        <fullName evidence="10">RNA ligase</fullName>
    </alternativeName>
</protein>
<dbReference type="Pfam" id="PF17720">
    <property type="entry name" value="RLIG1"/>
    <property type="match status" value="1"/>
</dbReference>
<accession>D2VTF0</accession>
<dbReference type="VEuPathDB" id="AmoebaDB:NAEGRDRAFT_72276"/>
<dbReference type="PANTHER" id="PTHR31219:SF2">
    <property type="entry name" value="RNA LIGASE 1"/>
    <property type="match status" value="1"/>
</dbReference>
<dbReference type="GO" id="GO:0000302">
    <property type="term" value="P:response to reactive oxygen species"/>
    <property type="evidence" value="ECO:0007669"/>
    <property type="project" value="InterPro"/>
</dbReference>
<evidence type="ECO:0000256" key="9">
    <source>
        <dbReference type="ARBA" id="ARBA00035168"/>
    </source>
</evidence>
<dbReference type="OMA" id="KQFMYSA"/>
<sequence>MSQQATIDSSSSPANMYFPVQTKISCLFEIEFLEKEKKVLAVNRLYKKVVNLPTNSDDIRVNPTIKIDGTCCLVRQEKLFKRYDRKLNASGSKKNKQFQKEISQGTADTNILQFDISKDFKEGPKGWIPCDSIAHLFTEENNSNVVSSQHLVGWIPVDSNDAADKWHSSAIVSINNEPHAIMLIPYFDQNDEQAKFSVEFRKLSSLENQTLELIGSKINGNVYNFPANEKQHFLVPHGWASYSWKASNAFLENVKELTVEKLKSWFEDESNIMSKSEGIVFHIMYKTEEGKDKEMLIKIHRHHLNLDWPLKGSAIPQFQYQLQWIEEVLRLKSENKL</sequence>
<dbReference type="EMBL" id="GG738896">
    <property type="protein sequence ID" value="EFC39851.1"/>
    <property type="molecule type" value="Genomic_DNA"/>
</dbReference>
<dbReference type="KEGG" id="ngr:NAEGRDRAFT_72276"/>
<dbReference type="RefSeq" id="XP_002672595.1">
    <property type="nucleotide sequence ID" value="XM_002672549.1"/>
</dbReference>
<evidence type="ECO:0000256" key="11">
    <source>
        <dbReference type="ARBA" id="ARBA00045151"/>
    </source>
</evidence>
<keyword evidence="7" id="KW-0067">ATP-binding</keyword>
<evidence type="ECO:0000256" key="4">
    <source>
        <dbReference type="ARBA" id="ARBA00022598"/>
    </source>
</evidence>
<dbReference type="PANTHER" id="PTHR31219">
    <property type="entry name" value="CHROMOSOME 28 C12ORF29 HOMOLOG"/>
    <property type="match status" value="1"/>
</dbReference>
<evidence type="ECO:0000256" key="5">
    <source>
        <dbReference type="ARBA" id="ARBA00022741"/>
    </source>
</evidence>
<reference evidence="12 13" key="1">
    <citation type="journal article" date="2010" name="Cell">
        <title>The genome of Naegleria gruberi illuminates early eukaryotic versatility.</title>
        <authorList>
            <person name="Fritz-Laylin L.K."/>
            <person name="Prochnik S.E."/>
            <person name="Ginger M.L."/>
            <person name="Dacks J.B."/>
            <person name="Carpenter M.L."/>
            <person name="Field M.C."/>
            <person name="Kuo A."/>
            <person name="Paredez A."/>
            <person name="Chapman J."/>
            <person name="Pham J."/>
            <person name="Shu S."/>
            <person name="Neupane R."/>
            <person name="Cipriano M."/>
            <person name="Mancuso J."/>
            <person name="Tu H."/>
            <person name="Salamov A."/>
            <person name="Lindquist E."/>
            <person name="Shapiro H."/>
            <person name="Lucas S."/>
            <person name="Grigoriev I.V."/>
            <person name="Cande W.Z."/>
            <person name="Fulton C."/>
            <person name="Rokhsar D.S."/>
            <person name="Dawson S.C."/>
        </authorList>
    </citation>
    <scope>NUCLEOTIDE SEQUENCE [LARGE SCALE GENOMIC DNA]</scope>
    <source>
        <strain evidence="12 13">NEG-M</strain>
    </source>
</reference>
<dbReference type="InterPro" id="IPR041211">
    <property type="entry name" value="RLIG1"/>
</dbReference>
<dbReference type="Proteomes" id="UP000006671">
    <property type="component" value="Unassembled WGS sequence"/>
</dbReference>
<dbReference type="GO" id="GO:0005524">
    <property type="term" value="F:ATP binding"/>
    <property type="evidence" value="ECO:0007669"/>
    <property type="project" value="UniProtKB-KW"/>
</dbReference>
<dbReference type="OrthoDB" id="6021187at2759"/>
<evidence type="ECO:0000256" key="2">
    <source>
        <dbReference type="ARBA" id="ARBA00001946"/>
    </source>
</evidence>
<organism evidence="13">
    <name type="scientific">Naegleria gruberi</name>
    <name type="common">Amoeba</name>
    <dbReference type="NCBI Taxonomy" id="5762"/>
    <lineage>
        <taxon>Eukaryota</taxon>
        <taxon>Discoba</taxon>
        <taxon>Heterolobosea</taxon>
        <taxon>Tetramitia</taxon>
        <taxon>Eutetramitia</taxon>
        <taxon>Vahlkampfiidae</taxon>
        <taxon>Naegleria</taxon>
    </lineage>
</organism>
<evidence type="ECO:0000256" key="3">
    <source>
        <dbReference type="ARBA" id="ARBA00012724"/>
    </source>
</evidence>